<reference evidence="1 2" key="1">
    <citation type="submission" date="2014-04" db="EMBL/GenBank/DDBJ databases">
        <authorList>
            <person name="Bishop-Lilly K.A."/>
            <person name="Broomall S.M."/>
            <person name="Chain P.S."/>
            <person name="Chertkov O."/>
            <person name="Coyne S.R."/>
            <person name="Daligault H.E."/>
            <person name="Davenport K.W."/>
            <person name="Erkkila T."/>
            <person name="Frey K.G."/>
            <person name="Gibbons H.S."/>
            <person name="Gu W."/>
            <person name="Jaissle J."/>
            <person name="Johnson S.L."/>
            <person name="Koroleva G.I."/>
            <person name="Ladner J.T."/>
            <person name="Lo C.-C."/>
            <person name="Minogue T.D."/>
            <person name="Munk C."/>
            <person name="Palacios G.F."/>
            <person name="Redden C.L."/>
            <person name="Rosenzweig C.N."/>
            <person name="Scholz M.B."/>
            <person name="Teshima H."/>
            <person name="Xu Y."/>
        </authorList>
    </citation>
    <scope>NUCLEOTIDE SEQUENCE [LARGE SCALE GENOMIC DNA]</scope>
    <source>
        <strain evidence="1 2">8244</strain>
    </source>
</reference>
<dbReference type="HOGENOM" id="CLU_3082624_0_0_9"/>
<evidence type="ECO:0000313" key="1">
    <source>
        <dbReference type="EMBL" id="KFN11302.1"/>
    </source>
</evidence>
<evidence type="ECO:0000313" key="2">
    <source>
        <dbReference type="Proteomes" id="UP000029278"/>
    </source>
</evidence>
<sequence>MMKNGMIIEKGTLKEFLSEDTFYADLYNSLVYLYNFFNIIDFLKNCALNSGL</sequence>
<comment type="caution">
    <text evidence="1">The sequence shown here is derived from an EMBL/GenBank/DDBJ whole genome shotgun (WGS) entry which is preliminary data.</text>
</comment>
<keyword evidence="2" id="KW-1185">Reference proteome</keyword>
<gene>
    <name evidence="1" type="ORF">DJ90_2350</name>
</gene>
<dbReference type="STRING" id="44252.DJ90_2350"/>
<protein>
    <submittedName>
        <fullName evidence="1">Uncharacterized protein</fullName>
    </submittedName>
</protein>
<name>A0A090ZKZ8_PAEMA</name>
<proteinExistence type="predicted"/>
<dbReference type="Proteomes" id="UP000029278">
    <property type="component" value="Unassembled WGS sequence"/>
</dbReference>
<dbReference type="EMBL" id="JMQA01000012">
    <property type="protein sequence ID" value="KFN11302.1"/>
    <property type="molecule type" value="Genomic_DNA"/>
</dbReference>
<accession>A0A090ZKZ8</accession>
<dbReference type="AlphaFoldDB" id="A0A090ZKZ8"/>
<organism evidence="1 2">
    <name type="scientific">Paenibacillus macerans</name>
    <name type="common">Bacillus macerans</name>
    <dbReference type="NCBI Taxonomy" id="44252"/>
    <lineage>
        <taxon>Bacteria</taxon>
        <taxon>Bacillati</taxon>
        <taxon>Bacillota</taxon>
        <taxon>Bacilli</taxon>
        <taxon>Bacillales</taxon>
        <taxon>Paenibacillaceae</taxon>
        <taxon>Paenibacillus</taxon>
    </lineage>
</organism>